<protein>
    <recommendedName>
        <fullName evidence="10">Histidine kinase</fullName>
    </recommendedName>
</protein>
<evidence type="ECO:0008006" key="10">
    <source>
        <dbReference type="Google" id="ProtNLM"/>
    </source>
</evidence>
<dbReference type="SUPFAM" id="SSF109755">
    <property type="entry name" value="PhoU-like"/>
    <property type="match status" value="1"/>
</dbReference>
<keyword evidence="1" id="KW-0808">Transferase</keyword>
<dbReference type="InterPro" id="IPR005467">
    <property type="entry name" value="His_kinase_dom"/>
</dbReference>
<dbReference type="PROSITE" id="PS50112">
    <property type="entry name" value="PAS"/>
    <property type="match status" value="1"/>
</dbReference>
<feature type="domain" description="PAS" evidence="6">
    <location>
        <begin position="100"/>
        <end position="147"/>
    </location>
</feature>
<dbReference type="InterPro" id="IPR035965">
    <property type="entry name" value="PAS-like_dom_sf"/>
</dbReference>
<dbReference type="Gene3D" id="2.10.70.100">
    <property type="match status" value="1"/>
</dbReference>
<keyword evidence="3" id="KW-0902">Two-component regulatory system</keyword>
<dbReference type="Gene3D" id="3.30.450.20">
    <property type="entry name" value="PAS domain"/>
    <property type="match status" value="1"/>
</dbReference>
<dbReference type="GO" id="GO:0016020">
    <property type="term" value="C:membrane"/>
    <property type="evidence" value="ECO:0007669"/>
    <property type="project" value="InterPro"/>
</dbReference>
<keyword evidence="4" id="KW-0812">Transmembrane</keyword>
<accession>A0A2I6S9C4</accession>
<dbReference type="PANTHER" id="PTHR24421:SF59">
    <property type="entry name" value="OXYGEN SENSOR HISTIDINE KINASE NREB"/>
    <property type="match status" value="1"/>
</dbReference>
<evidence type="ECO:0000256" key="3">
    <source>
        <dbReference type="ARBA" id="ARBA00023012"/>
    </source>
</evidence>
<dbReference type="InterPro" id="IPR050482">
    <property type="entry name" value="Sensor_HK_TwoCompSys"/>
</dbReference>
<dbReference type="Pfam" id="PF08447">
    <property type="entry name" value="PAS_3"/>
    <property type="match status" value="1"/>
</dbReference>
<dbReference type="SUPFAM" id="SSF55874">
    <property type="entry name" value="ATPase domain of HSP90 chaperone/DNA topoisomerase II/histidine kinase"/>
    <property type="match status" value="1"/>
</dbReference>
<dbReference type="InterPro" id="IPR036890">
    <property type="entry name" value="HATPase_C_sf"/>
</dbReference>
<dbReference type="PROSITE" id="PS50113">
    <property type="entry name" value="PAC"/>
    <property type="match status" value="1"/>
</dbReference>
<dbReference type="NCBIfam" id="TIGR00229">
    <property type="entry name" value="sensory_box"/>
    <property type="match status" value="1"/>
</dbReference>
<dbReference type="Gene3D" id="3.30.565.10">
    <property type="entry name" value="Histidine kinase-like ATPase, C-terminal domain"/>
    <property type="match status" value="1"/>
</dbReference>
<dbReference type="InterPro" id="IPR000700">
    <property type="entry name" value="PAS-assoc_C"/>
</dbReference>
<keyword evidence="4" id="KW-0472">Membrane</keyword>
<proteinExistence type="predicted"/>
<dbReference type="Proteomes" id="UP000242205">
    <property type="component" value="Chromosome"/>
</dbReference>
<dbReference type="InterPro" id="IPR003594">
    <property type="entry name" value="HATPase_dom"/>
</dbReference>
<feature type="transmembrane region" description="Helical" evidence="4">
    <location>
        <begin position="21"/>
        <end position="39"/>
    </location>
</feature>
<dbReference type="CDD" id="cd16917">
    <property type="entry name" value="HATPase_UhpB-NarQ-NarX-like"/>
    <property type="match status" value="1"/>
</dbReference>
<dbReference type="PROSITE" id="PS50109">
    <property type="entry name" value="HIS_KIN"/>
    <property type="match status" value="1"/>
</dbReference>
<evidence type="ECO:0000256" key="1">
    <source>
        <dbReference type="ARBA" id="ARBA00022679"/>
    </source>
</evidence>
<evidence type="ECO:0000259" key="5">
    <source>
        <dbReference type="PROSITE" id="PS50109"/>
    </source>
</evidence>
<feature type="domain" description="Histidine kinase" evidence="5">
    <location>
        <begin position="226"/>
        <end position="418"/>
    </location>
</feature>
<dbReference type="Pfam" id="PF07730">
    <property type="entry name" value="HisKA_3"/>
    <property type="match status" value="1"/>
</dbReference>
<reference evidence="8 9" key="1">
    <citation type="submission" date="2018-01" db="EMBL/GenBank/DDBJ databases">
        <authorList>
            <person name="Fu G.-Y."/>
        </authorList>
    </citation>
    <scope>NUCLEOTIDE SEQUENCE [LARGE SCALE GENOMIC DNA]</scope>
    <source>
        <strain evidence="8 9">SY39</strain>
    </source>
</reference>
<feature type="transmembrane region" description="Helical" evidence="4">
    <location>
        <begin position="45"/>
        <end position="64"/>
    </location>
</feature>
<dbReference type="GO" id="GO:0000155">
    <property type="term" value="F:phosphorelay sensor kinase activity"/>
    <property type="evidence" value="ECO:0007669"/>
    <property type="project" value="InterPro"/>
</dbReference>
<dbReference type="OrthoDB" id="8700796at2"/>
<dbReference type="KEGG" id="atw:C0099_13375"/>
<evidence type="ECO:0000259" key="7">
    <source>
        <dbReference type="PROSITE" id="PS50113"/>
    </source>
</evidence>
<dbReference type="InterPro" id="IPR011712">
    <property type="entry name" value="Sig_transdc_His_kin_sub3_dim/P"/>
</dbReference>
<gene>
    <name evidence="8" type="ORF">C0099_13375</name>
</gene>
<sequence>MLEQTLSARTTQRRMVEAGGCVLALAAAALLALTLLGVGNGVPSAFLPTLAACALAGLSLLLLARNRQRVEALQASRAELERAQAVAHVGSWRITEPRGVIEWSAETYRIFGIAPGTPIDYAAFLACVHADDRERVRQAWTRALAGDGYDLAHRIVREGSVRWVHERAQFEFDHNGALRCATGTVQDITERQAADAELCHSRQRLRALAAHHQRQMEEERANVAREIHDELGQYLTTLRMDAAMLRNALVDSDPRHAERLTDMKGLIDEAIRAVRRVSGALRPTALDLGLEPALEWLVEDLERRSDIACRLSLPPAGLPAIDERHALPVFRIVQEALTNVVRHAQASQVSIELAAHDDALHVRVSDDGIGFDPMRGGTEGHFGVLGMHERATIQGGSITWSTPPGGGTVLDLRVPNAAPAPHAAPACDECAVLRRMGAH</sequence>
<organism evidence="8 9">
    <name type="scientific">Pseudazoarcus pumilus</name>
    <dbReference type="NCBI Taxonomy" id="2067960"/>
    <lineage>
        <taxon>Bacteria</taxon>
        <taxon>Pseudomonadati</taxon>
        <taxon>Pseudomonadota</taxon>
        <taxon>Betaproteobacteria</taxon>
        <taxon>Rhodocyclales</taxon>
        <taxon>Zoogloeaceae</taxon>
        <taxon>Pseudazoarcus</taxon>
    </lineage>
</organism>
<keyword evidence="2" id="KW-0418">Kinase</keyword>
<dbReference type="CDD" id="cd00130">
    <property type="entry name" value="PAS"/>
    <property type="match status" value="1"/>
</dbReference>
<evidence type="ECO:0000256" key="2">
    <source>
        <dbReference type="ARBA" id="ARBA00022777"/>
    </source>
</evidence>
<dbReference type="PANTHER" id="PTHR24421">
    <property type="entry name" value="NITRATE/NITRITE SENSOR PROTEIN NARX-RELATED"/>
    <property type="match status" value="1"/>
</dbReference>
<dbReference type="InterPro" id="IPR013655">
    <property type="entry name" value="PAS_fold_3"/>
</dbReference>
<evidence type="ECO:0000256" key="4">
    <source>
        <dbReference type="SAM" id="Phobius"/>
    </source>
</evidence>
<keyword evidence="9" id="KW-1185">Reference proteome</keyword>
<dbReference type="EMBL" id="CP025682">
    <property type="protein sequence ID" value="AUN95831.1"/>
    <property type="molecule type" value="Genomic_DNA"/>
</dbReference>
<dbReference type="SMART" id="SM00387">
    <property type="entry name" value="HATPase_c"/>
    <property type="match status" value="1"/>
</dbReference>
<dbReference type="InterPro" id="IPR000014">
    <property type="entry name" value="PAS"/>
</dbReference>
<evidence type="ECO:0000313" key="8">
    <source>
        <dbReference type="EMBL" id="AUN95831.1"/>
    </source>
</evidence>
<name>A0A2I6S9C4_9RHOO</name>
<dbReference type="AlphaFoldDB" id="A0A2I6S9C4"/>
<evidence type="ECO:0000259" key="6">
    <source>
        <dbReference type="PROSITE" id="PS50112"/>
    </source>
</evidence>
<dbReference type="Gene3D" id="1.20.5.1930">
    <property type="match status" value="1"/>
</dbReference>
<feature type="domain" description="PAC" evidence="7">
    <location>
        <begin position="147"/>
        <end position="200"/>
    </location>
</feature>
<evidence type="ECO:0000313" key="9">
    <source>
        <dbReference type="Proteomes" id="UP000242205"/>
    </source>
</evidence>
<dbReference type="GO" id="GO:0046983">
    <property type="term" value="F:protein dimerization activity"/>
    <property type="evidence" value="ECO:0007669"/>
    <property type="project" value="InterPro"/>
</dbReference>
<dbReference type="SUPFAM" id="SSF55785">
    <property type="entry name" value="PYP-like sensor domain (PAS domain)"/>
    <property type="match status" value="1"/>
</dbReference>
<keyword evidence="4" id="KW-1133">Transmembrane helix</keyword>
<dbReference type="Pfam" id="PF02518">
    <property type="entry name" value="HATPase_c"/>
    <property type="match status" value="1"/>
</dbReference>
<dbReference type="RefSeq" id="WP_102247876.1">
    <property type="nucleotide sequence ID" value="NZ_CP025682.1"/>
</dbReference>